<dbReference type="NCBIfam" id="TIGR01393">
    <property type="entry name" value="lepA"/>
    <property type="match status" value="1"/>
</dbReference>
<dbReference type="InterPro" id="IPR000640">
    <property type="entry name" value="EFG_V-like"/>
</dbReference>
<dbReference type="InterPro" id="IPR006297">
    <property type="entry name" value="EF-4"/>
</dbReference>
<dbReference type="FunFam" id="2.40.30.10:FF:000015">
    <property type="entry name" value="Translation factor GUF1, mitochondrial"/>
    <property type="match status" value="1"/>
</dbReference>
<dbReference type="PROSITE" id="PS51722">
    <property type="entry name" value="G_TR_2"/>
    <property type="match status" value="1"/>
</dbReference>
<dbReference type="NCBIfam" id="TIGR00231">
    <property type="entry name" value="small_GTP"/>
    <property type="match status" value="1"/>
</dbReference>
<evidence type="ECO:0000256" key="1">
    <source>
        <dbReference type="ARBA" id="ARBA00005454"/>
    </source>
</evidence>
<evidence type="ECO:0000256" key="4">
    <source>
        <dbReference type="ARBA" id="ARBA00022801"/>
    </source>
</evidence>
<dbReference type="SUPFAM" id="SSF52540">
    <property type="entry name" value="P-loop containing nucleoside triphosphate hydrolases"/>
    <property type="match status" value="1"/>
</dbReference>
<dbReference type="InterPro" id="IPR004161">
    <property type="entry name" value="EFTu-like_2"/>
</dbReference>
<dbReference type="InterPro" id="IPR000795">
    <property type="entry name" value="T_Tr_GTP-bd_dom"/>
</dbReference>
<feature type="domain" description="Tr-type G" evidence="8">
    <location>
        <begin position="4"/>
        <end position="186"/>
    </location>
</feature>
<dbReference type="Gene3D" id="3.30.70.870">
    <property type="entry name" value="Elongation Factor G (Translational Gtpase), domain 3"/>
    <property type="match status" value="1"/>
</dbReference>
<dbReference type="Gene3D" id="2.40.30.10">
    <property type="entry name" value="Translation factors"/>
    <property type="match status" value="1"/>
</dbReference>
<comment type="similarity">
    <text evidence="1">Belongs to the TRAFAC class translation factor GTPase superfamily. Classic translation factor GTPase family. LepA subfamily.</text>
</comment>
<dbReference type="Gene3D" id="3.30.70.2570">
    <property type="entry name" value="Elongation factor 4, C-terminal domain"/>
    <property type="match status" value="1"/>
</dbReference>
<keyword evidence="7" id="KW-0472">Membrane</keyword>
<gene>
    <name evidence="9" type="ORF">MNBD_UNCLBAC01-1805</name>
</gene>
<dbReference type="SMART" id="SM00838">
    <property type="entry name" value="EFG_C"/>
    <property type="match status" value="1"/>
</dbReference>
<keyword evidence="9" id="KW-0251">Elongation factor</keyword>
<reference evidence="9" key="1">
    <citation type="submission" date="2018-06" db="EMBL/GenBank/DDBJ databases">
        <authorList>
            <person name="Zhirakovskaya E."/>
        </authorList>
    </citation>
    <scope>NUCLEOTIDE SEQUENCE</scope>
</reference>
<dbReference type="InterPro" id="IPR041095">
    <property type="entry name" value="EFG_II"/>
</dbReference>
<dbReference type="GO" id="GO:0005525">
    <property type="term" value="F:GTP binding"/>
    <property type="evidence" value="ECO:0007669"/>
    <property type="project" value="UniProtKB-KW"/>
</dbReference>
<dbReference type="Gene3D" id="3.40.50.300">
    <property type="entry name" value="P-loop containing nucleotide triphosphate hydrolases"/>
    <property type="match status" value="1"/>
</dbReference>
<dbReference type="Pfam" id="PF00679">
    <property type="entry name" value="EFG_C"/>
    <property type="match status" value="1"/>
</dbReference>
<dbReference type="SUPFAM" id="SSF54980">
    <property type="entry name" value="EF-G C-terminal domain-like"/>
    <property type="match status" value="2"/>
</dbReference>
<dbReference type="CDD" id="cd01890">
    <property type="entry name" value="LepA"/>
    <property type="match status" value="1"/>
</dbReference>
<accession>A0A3B1DTI0</accession>
<protein>
    <submittedName>
        <fullName evidence="9">Translation elongation factor LepA</fullName>
    </submittedName>
</protein>
<dbReference type="InterPro" id="IPR005225">
    <property type="entry name" value="Small_GTP-bd"/>
</dbReference>
<keyword evidence="6" id="KW-0342">GTP-binding</keyword>
<dbReference type="InterPro" id="IPR013842">
    <property type="entry name" value="LepA_CTD"/>
</dbReference>
<dbReference type="PRINTS" id="PR00315">
    <property type="entry name" value="ELONGATNFCT"/>
</dbReference>
<dbReference type="HAMAP" id="MF_00071">
    <property type="entry name" value="LepA"/>
    <property type="match status" value="1"/>
</dbReference>
<dbReference type="InterPro" id="IPR027417">
    <property type="entry name" value="P-loop_NTPase"/>
</dbReference>
<dbReference type="Pfam" id="PF03144">
    <property type="entry name" value="GTP_EFTU_D2"/>
    <property type="match status" value="1"/>
</dbReference>
<evidence type="ECO:0000256" key="6">
    <source>
        <dbReference type="ARBA" id="ARBA00023134"/>
    </source>
</evidence>
<dbReference type="CDD" id="cd03699">
    <property type="entry name" value="EF4_II"/>
    <property type="match status" value="1"/>
</dbReference>
<keyword evidence="4" id="KW-0378">Hydrolase</keyword>
<evidence type="ECO:0000256" key="2">
    <source>
        <dbReference type="ARBA" id="ARBA00022475"/>
    </source>
</evidence>
<name>A0A3B1DTI0_9ZZZZ</name>
<dbReference type="GO" id="GO:0045727">
    <property type="term" value="P:positive regulation of translation"/>
    <property type="evidence" value="ECO:0007669"/>
    <property type="project" value="TreeGrafter"/>
</dbReference>
<evidence type="ECO:0000259" key="8">
    <source>
        <dbReference type="PROSITE" id="PS51722"/>
    </source>
</evidence>
<dbReference type="Pfam" id="PF14492">
    <property type="entry name" value="EFG_III"/>
    <property type="match status" value="1"/>
</dbReference>
<keyword evidence="5" id="KW-0648">Protein biosynthesis</keyword>
<dbReference type="FunFam" id="3.30.70.870:FF:000004">
    <property type="entry name" value="Translation factor GUF1, mitochondrial"/>
    <property type="match status" value="1"/>
</dbReference>
<dbReference type="Pfam" id="PF00009">
    <property type="entry name" value="GTP_EFTU"/>
    <property type="match status" value="1"/>
</dbReference>
<dbReference type="FunFam" id="3.40.50.300:FF:000078">
    <property type="entry name" value="Elongation factor 4"/>
    <property type="match status" value="1"/>
</dbReference>
<dbReference type="AlphaFoldDB" id="A0A3B1DTI0"/>
<dbReference type="Pfam" id="PF06421">
    <property type="entry name" value="LepA_C"/>
    <property type="match status" value="1"/>
</dbReference>
<dbReference type="InterPro" id="IPR035647">
    <property type="entry name" value="EFG_III/V"/>
</dbReference>
<dbReference type="InterPro" id="IPR035654">
    <property type="entry name" value="LepA_IV"/>
</dbReference>
<proteinExistence type="inferred from homology"/>
<dbReference type="GO" id="GO:0003746">
    <property type="term" value="F:translation elongation factor activity"/>
    <property type="evidence" value="ECO:0007669"/>
    <property type="project" value="UniProtKB-KW"/>
</dbReference>
<organism evidence="9">
    <name type="scientific">hydrothermal vent metagenome</name>
    <dbReference type="NCBI Taxonomy" id="652676"/>
    <lineage>
        <taxon>unclassified sequences</taxon>
        <taxon>metagenomes</taxon>
        <taxon>ecological metagenomes</taxon>
    </lineage>
</organism>
<dbReference type="InterPro" id="IPR038363">
    <property type="entry name" value="LepA_C_sf"/>
</dbReference>
<dbReference type="GO" id="GO:0043022">
    <property type="term" value="F:ribosome binding"/>
    <property type="evidence" value="ECO:0007669"/>
    <property type="project" value="TreeGrafter"/>
</dbReference>
<sequence length="596" mass="67519">MNQHLIRNFSIIAHIDHGKSTLADRLLLFAGAIDERKFKNQLLDDMDLERERGITIKASAVRLQYKAEDGKTYTFNLIDTPGHVDFSYEVEKSLRACEGALLVVDASQGVESQTVANFYLAIDNNLEILPVINKIDIANIDLDHTKLQVMETFNFDDTHIQCVSAKEGIAIKELFEKIVTFMPSPEGDESLPLKALIFDMKYDIYKGIIVYVRVLDGCLKKGMKVKMMHMDTQHAVEEVGFFTPEMVKVDGLDCGEVGYITCNIHDPQKVRVGDTLTQADRSTKEPLEGYRQLNPLVFCGVYPVNTKDFMGLREAIEKLRLSDPSLSYEPETSQSFGHGFRCGFLGLLHMEIVQERLEREYNLNLILTTPNVRFRVYTKDGEVQDLENPTELPDSSNITKVEEPYLTVTILTPVEHMDGVMELSKKKRGIFVSSEYVSDRMKIIFDIPLSDVIVDFNDKIKSITRGYGSIDYKFKGYSEANVSRLEILLNGKLCDAFSFLVNKEHAYERGLALVTKLKELIPQQLFEVRVQASCDGRVISSARIKSMGKNVTAKCYGGDITRKRKLWEKQKEGKKKLKQIGNVEVPQEAFSAALKL</sequence>
<dbReference type="EMBL" id="UOGJ01000031">
    <property type="protein sequence ID" value="VAX35145.1"/>
    <property type="molecule type" value="Genomic_DNA"/>
</dbReference>
<dbReference type="CDD" id="cd16260">
    <property type="entry name" value="EF4_III"/>
    <property type="match status" value="1"/>
</dbReference>
<dbReference type="PANTHER" id="PTHR43512">
    <property type="entry name" value="TRANSLATION FACTOR GUF1-RELATED"/>
    <property type="match status" value="1"/>
</dbReference>
<keyword evidence="2" id="KW-1003">Cell membrane</keyword>
<evidence type="ECO:0000256" key="3">
    <source>
        <dbReference type="ARBA" id="ARBA00022741"/>
    </source>
</evidence>
<evidence type="ECO:0000256" key="5">
    <source>
        <dbReference type="ARBA" id="ARBA00022917"/>
    </source>
</evidence>
<keyword evidence="3" id="KW-0547">Nucleotide-binding</keyword>
<evidence type="ECO:0000256" key="7">
    <source>
        <dbReference type="ARBA" id="ARBA00023136"/>
    </source>
</evidence>
<dbReference type="CDD" id="cd03709">
    <property type="entry name" value="lepA_C"/>
    <property type="match status" value="1"/>
</dbReference>
<dbReference type="GO" id="GO:0003924">
    <property type="term" value="F:GTPase activity"/>
    <property type="evidence" value="ECO:0007669"/>
    <property type="project" value="InterPro"/>
</dbReference>
<dbReference type="Gene3D" id="3.30.70.240">
    <property type="match status" value="1"/>
</dbReference>
<evidence type="ECO:0000313" key="9">
    <source>
        <dbReference type="EMBL" id="VAX35145.1"/>
    </source>
</evidence>
<dbReference type="PANTHER" id="PTHR43512:SF4">
    <property type="entry name" value="TRANSLATION FACTOR GUF1 HOMOLOG, CHLOROPLASTIC"/>
    <property type="match status" value="1"/>
</dbReference>